<evidence type="ECO:0000256" key="1">
    <source>
        <dbReference type="ARBA" id="ARBA00023172"/>
    </source>
</evidence>
<dbReference type="GO" id="GO:0003677">
    <property type="term" value="F:DNA binding"/>
    <property type="evidence" value="ECO:0007669"/>
    <property type="project" value="InterPro"/>
</dbReference>
<name>A0A2D6LPB9_9ARCH</name>
<feature type="non-terminal residue" evidence="3">
    <location>
        <position position="199"/>
    </location>
</feature>
<evidence type="ECO:0000313" key="4">
    <source>
        <dbReference type="Proteomes" id="UP000226712"/>
    </source>
</evidence>
<keyword evidence="1" id="KW-0233">DNA recombination</keyword>
<dbReference type="SUPFAM" id="SSF56349">
    <property type="entry name" value="DNA breaking-rejoining enzymes"/>
    <property type="match status" value="1"/>
</dbReference>
<organism evidence="3 4">
    <name type="scientific">Candidatus Iainarchaeum sp</name>
    <dbReference type="NCBI Taxonomy" id="3101447"/>
    <lineage>
        <taxon>Archaea</taxon>
        <taxon>Candidatus Iainarchaeota</taxon>
        <taxon>Candidatus Iainarchaeia</taxon>
        <taxon>Candidatus Iainarchaeales</taxon>
        <taxon>Candidatus Iainarchaeaceae</taxon>
        <taxon>Candidatus Iainarchaeum</taxon>
    </lineage>
</organism>
<sequence length="199" mass="23343">MKEYKTTLENYLANLQEKVGRSNSELLIQFVEKFKATPSEPGDHRIYTVLIRLTAICKMIDKPLDNLTEEDLIKFNNTMRDRGMQSSLYYRRTLKQFLRLLDKKKYFDLIDSDFLKSPKKKNGSKRLVDPHEFWNEEQISEYIKESQKFSERQACWAGLWLSTGCRPHELLSLEAKNITRQNNLLVINVTSGKTGSRTI</sequence>
<dbReference type="EMBL" id="NZBD01000005">
    <property type="protein sequence ID" value="MAG18049.1"/>
    <property type="molecule type" value="Genomic_DNA"/>
</dbReference>
<dbReference type="Proteomes" id="UP000226712">
    <property type="component" value="Unassembled WGS sequence"/>
</dbReference>
<dbReference type="InterPro" id="IPR013762">
    <property type="entry name" value="Integrase-like_cat_sf"/>
</dbReference>
<dbReference type="AlphaFoldDB" id="A0A2D6LPB9"/>
<evidence type="ECO:0000313" key="3">
    <source>
        <dbReference type="EMBL" id="MAG18049.1"/>
    </source>
</evidence>
<dbReference type="GO" id="GO:0015074">
    <property type="term" value="P:DNA integration"/>
    <property type="evidence" value="ECO:0007669"/>
    <property type="project" value="InterPro"/>
</dbReference>
<evidence type="ECO:0000259" key="2">
    <source>
        <dbReference type="PROSITE" id="PS51898"/>
    </source>
</evidence>
<dbReference type="InterPro" id="IPR011010">
    <property type="entry name" value="DNA_brk_join_enz"/>
</dbReference>
<dbReference type="PROSITE" id="PS51898">
    <property type="entry name" value="TYR_RECOMBINASE"/>
    <property type="match status" value="1"/>
</dbReference>
<reference evidence="4" key="1">
    <citation type="submission" date="2017-09" db="EMBL/GenBank/DDBJ databases">
        <title>The Reconstruction of 2,631 Draft Metagenome-Assembled Genomes from the Global Oceans.</title>
        <authorList>
            <person name="Tully B.J."/>
            <person name="Graham E.D."/>
            <person name="Heidelberg J.F."/>
        </authorList>
    </citation>
    <scope>NUCLEOTIDE SEQUENCE [LARGE SCALE GENOMIC DNA]</scope>
</reference>
<comment type="caution">
    <text evidence="3">The sequence shown here is derived from an EMBL/GenBank/DDBJ whole genome shotgun (WGS) entry which is preliminary data.</text>
</comment>
<feature type="domain" description="Tyr recombinase" evidence="2">
    <location>
        <begin position="126"/>
        <end position="199"/>
    </location>
</feature>
<dbReference type="InterPro" id="IPR002104">
    <property type="entry name" value="Integrase_catalytic"/>
</dbReference>
<accession>A0A2D6LPB9</accession>
<dbReference type="GO" id="GO:0006310">
    <property type="term" value="P:DNA recombination"/>
    <property type="evidence" value="ECO:0007669"/>
    <property type="project" value="UniProtKB-KW"/>
</dbReference>
<proteinExistence type="predicted"/>
<gene>
    <name evidence="3" type="ORF">CL944_01080</name>
</gene>
<protein>
    <recommendedName>
        <fullName evidence="2">Tyr recombinase domain-containing protein</fullName>
    </recommendedName>
</protein>
<dbReference type="Gene3D" id="1.10.443.10">
    <property type="entry name" value="Intergrase catalytic core"/>
    <property type="match status" value="1"/>
</dbReference>